<comment type="caution">
    <text evidence="1">The sequence shown here is derived from an EMBL/GenBank/DDBJ whole genome shotgun (WGS) entry which is preliminary data.</text>
</comment>
<dbReference type="RefSeq" id="WP_203707040.1">
    <property type="nucleotide sequence ID" value="NZ_BAAALU010000006.1"/>
</dbReference>
<sequence>MSTVSPKQIEEWTRIYREHSRDPEDRHRCMGCIRLWPCRDRIEVAELLVMNGVNVDPAGPTIQCVVCDHGSALEVPETGLPADRV</sequence>
<organism evidence="1 2">
    <name type="scientific">Asanoa iriomotensis</name>
    <dbReference type="NCBI Taxonomy" id="234613"/>
    <lineage>
        <taxon>Bacteria</taxon>
        <taxon>Bacillati</taxon>
        <taxon>Actinomycetota</taxon>
        <taxon>Actinomycetes</taxon>
        <taxon>Micromonosporales</taxon>
        <taxon>Micromonosporaceae</taxon>
        <taxon>Asanoa</taxon>
    </lineage>
</organism>
<evidence type="ECO:0000313" key="2">
    <source>
        <dbReference type="Proteomes" id="UP000624325"/>
    </source>
</evidence>
<dbReference type="Proteomes" id="UP000624325">
    <property type="component" value="Unassembled WGS sequence"/>
</dbReference>
<protein>
    <submittedName>
        <fullName evidence="1">Uncharacterized protein</fullName>
    </submittedName>
</protein>
<gene>
    <name evidence="1" type="ORF">Air01nite_63140</name>
</gene>
<keyword evidence="2" id="KW-1185">Reference proteome</keyword>
<proteinExistence type="predicted"/>
<dbReference type="EMBL" id="BONC01000062">
    <property type="protein sequence ID" value="GIF60219.1"/>
    <property type="molecule type" value="Genomic_DNA"/>
</dbReference>
<name>A0ABQ4CBR5_9ACTN</name>
<reference evidence="1 2" key="1">
    <citation type="submission" date="2021-01" db="EMBL/GenBank/DDBJ databases">
        <title>Whole genome shotgun sequence of Asanoa iriomotensis NBRC 100142.</title>
        <authorList>
            <person name="Komaki H."/>
            <person name="Tamura T."/>
        </authorList>
    </citation>
    <scope>NUCLEOTIDE SEQUENCE [LARGE SCALE GENOMIC DNA]</scope>
    <source>
        <strain evidence="1 2">NBRC 100142</strain>
    </source>
</reference>
<accession>A0ABQ4CBR5</accession>
<evidence type="ECO:0000313" key="1">
    <source>
        <dbReference type="EMBL" id="GIF60219.1"/>
    </source>
</evidence>